<dbReference type="AlphaFoldDB" id="A0A392VMR6"/>
<organism evidence="1 2">
    <name type="scientific">Trifolium medium</name>
    <dbReference type="NCBI Taxonomy" id="97028"/>
    <lineage>
        <taxon>Eukaryota</taxon>
        <taxon>Viridiplantae</taxon>
        <taxon>Streptophyta</taxon>
        <taxon>Embryophyta</taxon>
        <taxon>Tracheophyta</taxon>
        <taxon>Spermatophyta</taxon>
        <taxon>Magnoliopsida</taxon>
        <taxon>eudicotyledons</taxon>
        <taxon>Gunneridae</taxon>
        <taxon>Pentapetalae</taxon>
        <taxon>rosids</taxon>
        <taxon>fabids</taxon>
        <taxon>Fabales</taxon>
        <taxon>Fabaceae</taxon>
        <taxon>Papilionoideae</taxon>
        <taxon>50 kb inversion clade</taxon>
        <taxon>NPAAA clade</taxon>
        <taxon>Hologalegina</taxon>
        <taxon>IRL clade</taxon>
        <taxon>Trifolieae</taxon>
        <taxon>Trifolium</taxon>
    </lineage>
</organism>
<keyword evidence="2" id="KW-1185">Reference proteome</keyword>
<sequence length="41" mass="4861">MQRTNGRMDLSSGEHWREMARDQQAVRYLSLKPRSANVQEQ</sequence>
<evidence type="ECO:0000313" key="1">
    <source>
        <dbReference type="EMBL" id="MCI88689.1"/>
    </source>
</evidence>
<comment type="caution">
    <text evidence="1">The sequence shown here is derived from an EMBL/GenBank/DDBJ whole genome shotgun (WGS) entry which is preliminary data.</text>
</comment>
<dbReference type="Proteomes" id="UP000265520">
    <property type="component" value="Unassembled WGS sequence"/>
</dbReference>
<feature type="non-terminal residue" evidence="1">
    <location>
        <position position="41"/>
    </location>
</feature>
<name>A0A392VMR6_9FABA</name>
<proteinExistence type="predicted"/>
<accession>A0A392VMR6</accession>
<protein>
    <submittedName>
        <fullName evidence="1">Uncharacterized protein</fullName>
    </submittedName>
</protein>
<evidence type="ECO:0000313" key="2">
    <source>
        <dbReference type="Proteomes" id="UP000265520"/>
    </source>
</evidence>
<dbReference type="EMBL" id="LXQA011199848">
    <property type="protein sequence ID" value="MCI88689.1"/>
    <property type="molecule type" value="Genomic_DNA"/>
</dbReference>
<reference evidence="1 2" key="1">
    <citation type="journal article" date="2018" name="Front. Plant Sci.">
        <title>Red Clover (Trifolium pratense) and Zigzag Clover (T. medium) - A Picture of Genomic Similarities and Differences.</title>
        <authorList>
            <person name="Dluhosova J."/>
            <person name="Istvanek J."/>
            <person name="Nedelnik J."/>
            <person name="Repkova J."/>
        </authorList>
    </citation>
    <scope>NUCLEOTIDE SEQUENCE [LARGE SCALE GENOMIC DNA]</scope>
    <source>
        <strain evidence="2">cv. 10/8</strain>
        <tissue evidence="1">Leaf</tissue>
    </source>
</reference>